<name>X1QL88_9ZZZZ</name>
<organism evidence="1">
    <name type="scientific">marine sediment metagenome</name>
    <dbReference type="NCBI Taxonomy" id="412755"/>
    <lineage>
        <taxon>unclassified sequences</taxon>
        <taxon>metagenomes</taxon>
        <taxon>ecological metagenomes</taxon>
    </lineage>
</organism>
<proteinExistence type="predicted"/>
<evidence type="ECO:0000313" key="1">
    <source>
        <dbReference type="EMBL" id="GAI44029.1"/>
    </source>
</evidence>
<reference evidence="1" key="1">
    <citation type="journal article" date="2014" name="Front. Microbiol.">
        <title>High frequency of phylogenetically diverse reductive dehalogenase-homologous genes in deep subseafloor sedimentary metagenomes.</title>
        <authorList>
            <person name="Kawai M."/>
            <person name="Futagami T."/>
            <person name="Toyoda A."/>
            <person name="Takaki Y."/>
            <person name="Nishi S."/>
            <person name="Hori S."/>
            <person name="Arai W."/>
            <person name="Tsubouchi T."/>
            <person name="Morono Y."/>
            <person name="Uchiyama I."/>
            <person name="Ito T."/>
            <person name="Fujiyama A."/>
            <person name="Inagaki F."/>
            <person name="Takami H."/>
        </authorList>
    </citation>
    <scope>NUCLEOTIDE SEQUENCE</scope>
    <source>
        <strain evidence="1">Expedition CK06-06</strain>
    </source>
</reference>
<feature type="non-terminal residue" evidence="1">
    <location>
        <position position="1"/>
    </location>
</feature>
<gene>
    <name evidence="1" type="ORF">S06H3_48688</name>
</gene>
<protein>
    <submittedName>
        <fullName evidence="1">Uncharacterized protein</fullName>
    </submittedName>
</protein>
<dbReference type="EMBL" id="BARV01030678">
    <property type="protein sequence ID" value="GAI44029.1"/>
    <property type="molecule type" value="Genomic_DNA"/>
</dbReference>
<dbReference type="AlphaFoldDB" id="X1QL88"/>
<accession>X1QL88</accession>
<comment type="caution">
    <text evidence="1">The sequence shown here is derived from an EMBL/GenBank/DDBJ whole genome shotgun (WGS) entry which is preliminary data.</text>
</comment>
<sequence length="147" mass="16278">WLAISLLVVVVLLVGGCAGHPKGMKSLRWLTDAEKERVIEIALNTPEALSLLEKESQYETSVNWVAINWLKNGMAICGFDYECVDKGIPATVPESAEFYSQVEIYIGEPAYYPKYLLRVAINPDTGEVAHVQQHGLKKLPTAPGYTK</sequence>